<dbReference type="Proteomes" id="UP001311915">
    <property type="component" value="Unassembled WGS sequence"/>
</dbReference>
<reference evidence="2 3" key="1">
    <citation type="submission" date="2023-10" db="EMBL/GenBank/DDBJ databases">
        <title>Genome-Wide Identification Analysis in wild type Solanum Pinnatisectum Reveals Some Genes Defensing Phytophthora Infestans.</title>
        <authorList>
            <person name="Sun C."/>
        </authorList>
    </citation>
    <scope>NUCLEOTIDE SEQUENCE [LARGE SCALE GENOMIC DNA]</scope>
    <source>
        <strain evidence="2">LQN</strain>
        <tissue evidence="2">Leaf</tissue>
    </source>
</reference>
<protein>
    <submittedName>
        <fullName evidence="2">Uncharacterized protein</fullName>
    </submittedName>
</protein>
<comment type="caution">
    <text evidence="2">The sequence shown here is derived from an EMBL/GenBank/DDBJ whole genome shotgun (WGS) entry which is preliminary data.</text>
</comment>
<evidence type="ECO:0000313" key="3">
    <source>
        <dbReference type="Proteomes" id="UP001311915"/>
    </source>
</evidence>
<feature type="region of interest" description="Disordered" evidence="1">
    <location>
        <begin position="41"/>
        <end position="91"/>
    </location>
</feature>
<dbReference type="AlphaFoldDB" id="A0AAV9LRB9"/>
<feature type="compositionally biased region" description="Polar residues" evidence="1">
    <location>
        <begin position="70"/>
        <end position="91"/>
    </location>
</feature>
<feature type="region of interest" description="Disordered" evidence="1">
    <location>
        <begin position="149"/>
        <end position="170"/>
    </location>
</feature>
<dbReference type="EMBL" id="JAWPEI010000005">
    <property type="protein sequence ID" value="KAK4727350.1"/>
    <property type="molecule type" value="Genomic_DNA"/>
</dbReference>
<sequence length="450" mass="51151">MGDNVEDTGLTDVVVAQPVVAYQNELIMLLMQQIAEMRVEMQRRQDSPNPAFAFNAPADRRPPLHFPPSSMEQAQNPPSSPAHNPSIIDLTTQNPHYTSVSYQTPPPSQNTNLQVPLPLQNANLQTGPPPQNQNFINPQTFIRHQNQHTNPQTLPQNYLTPQNAQSPSITPPLPQEAIFQIPVPNELDAHGSELDHYEERERESRVPIALDELERAVASLSIREKKEFVILTPEKAVALVPRETPDRPKFVIETAVTQGMTRSGRCYTPEELPKKDQSKRSISETKAEEFWRKMQPKDYSIVKHLEKTLAQISVWALLISSQLHRQSLMKALDDTYVPVGTNSDNLAAMINQVVREHRIGFCDEELPFEGKMHNKALHVTIMCRDKIINRVLDINTSYNLLLGRPFIHMARAVPFTLHQLMKFVWKDRELVIYSERSHSNGYAPIVDDVS</sequence>
<proteinExistence type="predicted"/>
<feature type="compositionally biased region" description="Low complexity" evidence="1">
    <location>
        <begin position="48"/>
        <end position="57"/>
    </location>
</feature>
<feature type="compositionally biased region" description="Polar residues" evidence="1">
    <location>
        <begin position="149"/>
        <end position="168"/>
    </location>
</feature>
<evidence type="ECO:0000256" key="1">
    <source>
        <dbReference type="SAM" id="MobiDB-lite"/>
    </source>
</evidence>
<evidence type="ECO:0000313" key="2">
    <source>
        <dbReference type="EMBL" id="KAK4727350.1"/>
    </source>
</evidence>
<gene>
    <name evidence="2" type="ORF">R3W88_032267</name>
</gene>
<organism evidence="2 3">
    <name type="scientific">Solanum pinnatisectum</name>
    <name type="common">tansyleaf nightshade</name>
    <dbReference type="NCBI Taxonomy" id="50273"/>
    <lineage>
        <taxon>Eukaryota</taxon>
        <taxon>Viridiplantae</taxon>
        <taxon>Streptophyta</taxon>
        <taxon>Embryophyta</taxon>
        <taxon>Tracheophyta</taxon>
        <taxon>Spermatophyta</taxon>
        <taxon>Magnoliopsida</taxon>
        <taxon>eudicotyledons</taxon>
        <taxon>Gunneridae</taxon>
        <taxon>Pentapetalae</taxon>
        <taxon>asterids</taxon>
        <taxon>lamiids</taxon>
        <taxon>Solanales</taxon>
        <taxon>Solanaceae</taxon>
        <taxon>Solanoideae</taxon>
        <taxon>Solaneae</taxon>
        <taxon>Solanum</taxon>
    </lineage>
</organism>
<name>A0AAV9LRB9_9SOLN</name>
<dbReference type="PANTHER" id="PTHR32108:SF9">
    <property type="entry name" value="REVERSE TRANSCRIPTASE RNASE H-LIKE DOMAIN-CONTAINING PROTEIN"/>
    <property type="match status" value="1"/>
</dbReference>
<keyword evidence="3" id="KW-1185">Reference proteome</keyword>
<dbReference type="PANTHER" id="PTHR32108">
    <property type="entry name" value="DNA-DIRECTED RNA POLYMERASE SUBUNIT ALPHA"/>
    <property type="match status" value="1"/>
</dbReference>
<accession>A0AAV9LRB9</accession>